<dbReference type="Pfam" id="PF02082">
    <property type="entry name" value="Rrf2"/>
    <property type="match status" value="1"/>
</dbReference>
<dbReference type="Gene3D" id="1.10.10.10">
    <property type="entry name" value="Winged helix-like DNA-binding domain superfamily/Winged helix DNA-binding domain"/>
    <property type="match status" value="1"/>
</dbReference>
<gene>
    <name evidence="1" type="ORF">LX83_004079</name>
</gene>
<sequence>MSANSRLTVAVHVLTWMALARGRGRELVTSDQIATSVNTNPVVIRRTLGQLRAAGLVAVQHGTGAGWRLARAPEELTLLQVHDAVERDQPLFGLHANTPNLDCPVGRGIRPALTQVYDQVADSMKRELARTSIADVLRATLAA</sequence>
<keyword evidence="2" id="KW-1185">Reference proteome</keyword>
<dbReference type="PANTHER" id="PTHR33221">
    <property type="entry name" value="WINGED HELIX-TURN-HELIX TRANSCRIPTIONAL REGULATOR, RRF2 FAMILY"/>
    <property type="match status" value="1"/>
</dbReference>
<dbReference type="InterPro" id="IPR000944">
    <property type="entry name" value="Tscrpt_reg_Rrf2"/>
</dbReference>
<dbReference type="InterPro" id="IPR036388">
    <property type="entry name" value="WH-like_DNA-bd_sf"/>
</dbReference>
<dbReference type="Proteomes" id="UP001206128">
    <property type="component" value="Unassembled WGS sequence"/>
</dbReference>
<protein>
    <submittedName>
        <fullName evidence="1">Transcriptional regulator, BadM/Rrf2 family</fullName>
    </submittedName>
</protein>
<dbReference type="GO" id="GO:0003700">
    <property type="term" value="F:DNA-binding transcription factor activity"/>
    <property type="evidence" value="ECO:0007669"/>
    <property type="project" value="TreeGrafter"/>
</dbReference>
<name>A0AAE3GFF6_9PSEU</name>
<evidence type="ECO:0000313" key="2">
    <source>
        <dbReference type="Proteomes" id="UP001206128"/>
    </source>
</evidence>
<accession>A0AAE3GFF6</accession>
<dbReference type="RefSeq" id="WP_253773851.1">
    <property type="nucleotide sequence ID" value="NZ_JAMTCK010000009.1"/>
</dbReference>
<dbReference type="GO" id="GO:0005829">
    <property type="term" value="C:cytosol"/>
    <property type="evidence" value="ECO:0007669"/>
    <property type="project" value="TreeGrafter"/>
</dbReference>
<organism evidence="1 2">
    <name type="scientific">Goodfellowiella coeruleoviolacea</name>
    <dbReference type="NCBI Taxonomy" id="334858"/>
    <lineage>
        <taxon>Bacteria</taxon>
        <taxon>Bacillati</taxon>
        <taxon>Actinomycetota</taxon>
        <taxon>Actinomycetes</taxon>
        <taxon>Pseudonocardiales</taxon>
        <taxon>Pseudonocardiaceae</taxon>
        <taxon>Goodfellowiella</taxon>
    </lineage>
</organism>
<dbReference type="FunFam" id="1.10.10.10:FF:000138">
    <property type="entry name" value="Rrf2 family transcriptional regulator"/>
    <property type="match status" value="1"/>
</dbReference>
<dbReference type="PROSITE" id="PS51197">
    <property type="entry name" value="HTH_RRF2_2"/>
    <property type="match status" value="1"/>
</dbReference>
<dbReference type="EMBL" id="JAMTCK010000009">
    <property type="protein sequence ID" value="MCP2167206.1"/>
    <property type="molecule type" value="Genomic_DNA"/>
</dbReference>
<dbReference type="AlphaFoldDB" id="A0AAE3GFF6"/>
<dbReference type="SUPFAM" id="SSF46785">
    <property type="entry name" value="Winged helix' DNA-binding domain"/>
    <property type="match status" value="1"/>
</dbReference>
<proteinExistence type="predicted"/>
<reference evidence="1" key="1">
    <citation type="submission" date="2022-06" db="EMBL/GenBank/DDBJ databases">
        <title>Genomic Encyclopedia of Archaeal and Bacterial Type Strains, Phase II (KMG-II): from individual species to whole genera.</title>
        <authorList>
            <person name="Goeker M."/>
        </authorList>
    </citation>
    <scope>NUCLEOTIDE SEQUENCE</scope>
    <source>
        <strain evidence="1">DSM 43935</strain>
    </source>
</reference>
<dbReference type="InterPro" id="IPR036390">
    <property type="entry name" value="WH_DNA-bd_sf"/>
</dbReference>
<comment type="caution">
    <text evidence="1">The sequence shown here is derived from an EMBL/GenBank/DDBJ whole genome shotgun (WGS) entry which is preliminary data.</text>
</comment>
<dbReference type="PANTHER" id="PTHR33221:SF15">
    <property type="entry name" value="HTH-TYPE TRANSCRIPTIONAL REGULATOR YWGB-RELATED"/>
    <property type="match status" value="1"/>
</dbReference>
<evidence type="ECO:0000313" key="1">
    <source>
        <dbReference type="EMBL" id="MCP2167206.1"/>
    </source>
</evidence>